<feature type="compositionally biased region" description="Polar residues" evidence="1">
    <location>
        <begin position="125"/>
        <end position="139"/>
    </location>
</feature>
<dbReference type="Proteomes" id="UP000011087">
    <property type="component" value="Unassembled WGS sequence"/>
</dbReference>
<evidence type="ECO:0000313" key="3">
    <source>
        <dbReference type="EnsemblProtists" id="EKX48590"/>
    </source>
</evidence>
<feature type="compositionally biased region" description="Polar residues" evidence="1">
    <location>
        <begin position="61"/>
        <end position="73"/>
    </location>
</feature>
<reference evidence="3" key="3">
    <citation type="submission" date="2015-06" db="UniProtKB">
        <authorList>
            <consortium name="EnsemblProtists"/>
        </authorList>
    </citation>
    <scope>IDENTIFICATION</scope>
</reference>
<name>L1JKH0_GUITC</name>
<reference evidence="4" key="2">
    <citation type="submission" date="2012-11" db="EMBL/GenBank/DDBJ databases">
        <authorList>
            <person name="Kuo A."/>
            <person name="Curtis B.A."/>
            <person name="Tanifuji G."/>
            <person name="Burki F."/>
            <person name="Gruber A."/>
            <person name="Irimia M."/>
            <person name="Maruyama S."/>
            <person name="Arias M.C."/>
            <person name="Ball S.G."/>
            <person name="Gile G.H."/>
            <person name="Hirakawa Y."/>
            <person name="Hopkins J.F."/>
            <person name="Rensing S.A."/>
            <person name="Schmutz J."/>
            <person name="Symeonidi A."/>
            <person name="Elias M."/>
            <person name="Eveleigh R.J."/>
            <person name="Herman E.K."/>
            <person name="Klute M.J."/>
            <person name="Nakayama T."/>
            <person name="Obornik M."/>
            <person name="Reyes-Prieto A."/>
            <person name="Armbrust E.V."/>
            <person name="Aves S.J."/>
            <person name="Beiko R.G."/>
            <person name="Coutinho P."/>
            <person name="Dacks J.B."/>
            <person name="Durnford D.G."/>
            <person name="Fast N.M."/>
            <person name="Green B.R."/>
            <person name="Grisdale C."/>
            <person name="Hempe F."/>
            <person name="Henrissat B."/>
            <person name="Hoppner M.P."/>
            <person name="Ishida K.-I."/>
            <person name="Kim E."/>
            <person name="Koreny L."/>
            <person name="Kroth P.G."/>
            <person name="Liu Y."/>
            <person name="Malik S.-B."/>
            <person name="Maier U.G."/>
            <person name="McRose D."/>
            <person name="Mock T."/>
            <person name="Neilson J.A."/>
            <person name="Onodera N.T."/>
            <person name="Poole A.M."/>
            <person name="Pritham E.J."/>
            <person name="Richards T.A."/>
            <person name="Rocap G."/>
            <person name="Roy S.W."/>
            <person name="Sarai C."/>
            <person name="Schaack S."/>
            <person name="Shirato S."/>
            <person name="Slamovits C.H."/>
            <person name="Spencer D.F."/>
            <person name="Suzuki S."/>
            <person name="Worden A.Z."/>
            <person name="Zauner S."/>
            <person name="Barry K."/>
            <person name="Bell C."/>
            <person name="Bharti A.K."/>
            <person name="Crow J.A."/>
            <person name="Grimwood J."/>
            <person name="Kramer R."/>
            <person name="Lindquist E."/>
            <person name="Lucas S."/>
            <person name="Salamov A."/>
            <person name="McFadden G.I."/>
            <person name="Lane C.E."/>
            <person name="Keeling P.J."/>
            <person name="Gray M.W."/>
            <person name="Grigoriev I.V."/>
            <person name="Archibald J.M."/>
        </authorList>
    </citation>
    <scope>NUCLEOTIDE SEQUENCE</scope>
    <source>
        <strain evidence="4">CCMP2712</strain>
    </source>
</reference>
<evidence type="ECO:0000313" key="4">
    <source>
        <dbReference type="Proteomes" id="UP000011087"/>
    </source>
</evidence>
<feature type="region of interest" description="Disordered" evidence="1">
    <location>
        <begin position="174"/>
        <end position="211"/>
    </location>
</feature>
<gene>
    <name evidence="2" type="ORF">GUITHDRAFT_151795</name>
</gene>
<feature type="compositionally biased region" description="Basic and acidic residues" evidence="1">
    <location>
        <begin position="180"/>
        <end position="202"/>
    </location>
</feature>
<protein>
    <submittedName>
        <fullName evidence="2 3">Uncharacterized protein</fullName>
    </submittedName>
</protein>
<proteinExistence type="predicted"/>
<evidence type="ECO:0000313" key="2">
    <source>
        <dbReference type="EMBL" id="EKX48590.1"/>
    </source>
</evidence>
<sequence length="211" mass="22768">MKAFLNKTIRENKSPSVVNLGKGVYGLREWLLPSSNSAAARNVQLQKHMTQTPVNLNLASTSTNRKPQQQPTSAPLPGQLPAASSILQQGYKKPGSALDSSEMAKLKSKTAETSYSAPQSPPICHQSQAATSENNTTPVRTHRPSPPSLPSMQLGEKDHKWGIESLVSWEVLQKSAASKDQTDSNRMEAKGSSNEEHVETSGRAEIGALLN</sequence>
<organism evidence="2">
    <name type="scientific">Guillardia theta (strain CCMP2712)</name>
    <name type="common">Cryptophyte</name>
    <dbReference type="NCBI Taxonomy" id="905079"/>
    <lineage>
        <taxon>Eukaryota</taxon>
        <taxon>Cryptophyceae</taxon>
        <taxon>Pyrenomonadales</taxon>
        <taxon>Geminigeraceae</taxon>
        <taxon>Guillardia</taxon>
    </lineage>
</organism>
<dbReference type="AlphaFoldDB" id="L1JKH0"/>
<dbReference type="EMBL" id="JH992985">
    <property type="protein sequence ID" value="EKX48590.1"/>
    <property type="molecule type" value="Genomic_DNA"/>
</dbReference>
<dbReference type="HOGENOM" id="CLU_1306908_0_0_1"/>
<dbReference type="GeneID" id="17305197"/>
<reference evidence="2 4" key="1">
    <citation type="journal article" date="2012" name="Nature">
        <title>Algal genomes reveal evolutionary mosaicism and the fate of nucleomorphs.</title>
        <authorList>
            <consortium name="DOE Joint Genome Institute"/>
            <person name="Curtis B.A."/>
            <person name="Tanifuji G."/>
            <person name="Burki F."/>
            <person name="Gruber A."/>
            <person name="Irimia M."/>
            <person name="Maruyama S."/>
            <person name="Arias M.C."/>
            <person name="Ball S.G."/>
            <person name="Gile G.H."/>
            <person name="Hirakawa Y."/>
            <person name="Hopkins J.F."/>
            <person name="Kuo A."/>
            <person name="Rensing S.A."/>
            <person name="Schmutz J."/>
            <person name="Symeonidi A."/>
            <person name="Elias M."/>
            <person name="Eveleigh R.J."/>
            <person name="Herman E.K."/>
            <person name="Klute M.J."/>
            <person name="Nakayama T."/>
            <person name="Obornik M."/>
            <person name="Reyes-Prieto A."/>
            <person name="Armbrust E.V."/>
            <person name="Aves S.J."/>
            <person name="Beiko R.G."/>
            <person name="Coutinho P."/>
            <person name="Dacks J.B."/>
            <person name="Durnford D.G."/>
            <person name="Fast N.M."/>
            <person name="Green B.R."/>
            <person name="Grisdale C.J."/>
            <person name="Hempel F."/>
            <person name="Henrissat B."/>
            <person name="Hoppner M.P."/>
            <person name="Ishida K."/>
            <person name="Kim E."/>
            <person name="Koreny L."/>
            <person name="Kroth P.G."/>
            <person name="Liu Y."/>
            <person name="Malik S.B."/>
            <person name="Maier U.G."/>
            <person name="McRose D."/>
            <person name="Mock T."/>
            <person name="Neilson J.A."/>
            <person name="Onodera N.T."/>
            <person name="Poole A.M."/>
            <person name="Pritham E.J."/>
            <person name="Richards T.A."/>
            <person name="Rocap G."/>
            <person name="Roy S.W."/>
            <person name="Sarai C."/>
            <person name="Schaack S."/>
            <person name="Shirato S."/>
            <person name="Slamovits C.H."/>
            <person name="Spencer D.F."/>
            <person name="Suzuki S."/>
            <person name="Worden A.Z."/>
            <person name="Zauner S."/>
            <person name="Barry K."/>
            <person name="Bell C."/>
            <person name="Bharti A.K."/>
            <person name="Crow J.A."/>
            <person name="Grimwood J."/>
            <person name="Kramer R."/>
            <person name="Lindquist E."/>
            <person name="Lucas S."/>
            <person name="Salamov A."/>
            <person name="McFadden G.I."/>
            <person name="Lane C.E."/>
            <person name="Keeling P.J."/>
            <person name="Gray M.W."/>
            <person name="Grigoriev I.V."/>
            <person name="Archibald J.M."/>
        </authorList>
    </citation>
    <scope>NUCLEOTIDE SEQUENCE</scope>
    <source>
        <strain evidence="2 4">CCMP2712</strain>
    </source>
</reference>
<accession>L1JKH0</accession>
<feature type="region of interest" description="Disordered" evidence="1">
    <location>
        <begin position="61"/>
        <end position="80"/>
    </location>
</feature>
<dbReference type="EnsemblProtists" id="EKX48590">
    <property type="protein sequence ID" value="EKX48590"/>
    <property type="gene ID" value="GUITHDRAFT_151795"/>
</dbReference>
<dbReference type="RefSeq" id="XP_005835570.1">
    <property type="nucleotide sequence ID" value="XM_005835513.1"/>
</dbReference>
<evidence type="ECO:0000256" key="1">
    <source>
        <dbReference type="SAM" id="MobiDB-lite"/>
    </source>
</evidence>
<dbReference type="KEGG" id="gtt:GUITHDRAFT_151795"/>
<dbReference type="PaxDb" id="55529-EKX48590"/>
<feature type="region of interest" description="Disordered" evidence="1">
    <location>
        <begin position="92"/>
        <end position="155"/>
    </location>
</feature>
<keyword evidence="4" id="KW-1185">Reference proteome</keyword>